<sequence length="173" mass="18357">MDLAQSAYHQISDTRSSIDDLGAGQRRGHRSSLSSVVLHCTVSVGLAAAALCLLSALGLAASAQRDPDPAWEGPVGRGGYSTDDVWKSRRWRLRRPRWEARAGHGARQGRPGGDGSQAHSALRLAGRVQPRTCGPSSASCSGRSSPPASAATSPRPATTWRSRRLADRRPQQG</sequence>
<proteinExistence type="predicted"/>
<keyword evidence="4" id="KW-1185">Reference proteome</keyword>
<feature type="region of interest" description="Disordered" evidence="1">
    <location>
        <begin position="96"/>
        <end position="173"/>
    </location>
</feature>
<feature type="transmembrane region" description="Helical" evidence="2">
    <location>
        <begin position="36"/>
        <end position="60"/>
    </location>
</feature>
<evidence type="ECO:0000256" key="1">
    <source>
        <dbReference type="SAM" id="MobiDB-lite"/>
    </source>
</evidence>
<protein>
    <submittedName>
        <fullName evidence="3">Uncharacterized protein</fullName>
    </submittedName>
</protein>
<evidence type="ECO:0000313" key="3">
    <source>
        <dbReference type="EMBL" id="CAK0793603.1"/>
    </source>
</evidence>
<evidence type="ECO:0000313" key="4">
    <source>
        <dbReference type="Proteomes" id="UP001189429"/>
    </source>
</evidence>
<gene>
    <name evidence="3" type="ORF">PCOR1329_LOCUS3851</name>
</gene>
<dbReference type="EMBL" id="CAUYUJ010001002">
    <property type="protein sequence ID" value="CAK0793603.1"/>
    <property type="molecule type" value="Genomic_DNA"/>
</dbReference>
<keyword evidence="2" id="KW-0472">Membrane</keyword>
<comment type="caution">
    <text evidence="3">The sequence shown here is derived from an EMBL/GenBank/DDBJ whole genome shotgun (WGS) entry which is preliminary data.</text>
</comment>
<organism evidence="3 4">
    <name type="scientific">Prorocentrum cordatum</name>
    <dbReference type="NCBI Taxonomy" id="2364126"/>
    <lineage>
        <taxon>Eukaryota</taxon>
        <taxon>Sar</taxon>
        <taxon>Alveolata</taxon>
        <taxon>Dinophyceae</taxon>
        <taxon>Prorocentrales</taxon>
        <taxon>Prorocentraceae</taxon>
        <taxon>Prorocentrum</taxon>
    </lineage>
</organism>
<name>A0ABN9PPG5_9DINO</name>
<accession>A0ABN9PPG5</accession>
<feature type="compositionally biased region" description="Basic and acidic residues" evidence="1">
    <location>
        <begin position="164"/>
        <end position="173"/>
    </location>
</feature>
<keyword evidence="2" id="KW-1133">Transmembrane helix</keyword>
<feature type="compositionally biased region" description="Low complexity" evidence="1">
    <location>
        <begin position="133"/>
        <end position="158"/>
    </location>
</feature>
<dbReference type="Proteomes" id="UP001189429">
    <property type="component" value="Unassembled WGS sequence"/>
</dbReference>
<keyword evidence="2" id="KW-0812">Transmembrane</keyword>
<reference evidence="3" key="1">
    <citation type="submission" date="2023-10" db="EMBL/GenBank/DDBJ databases">
        <authorList>
            <person name="Chen Y."/>
            <person name="Shah S."/>
            <person name="Dougan E. K."/>
            <person name="Thang M."/>
            <person name="Chan C."/>
        </authorList>
    </citation>
    <scope>NUCLEOTIDE SEQUENCE [LARGE SCALE GENOMIC DNA]</scope>
</reference>
<evidence type="ECO:0000256" key="2">
    <source>
        <dbReference type="SAM" id="Phobius"/>
    </source>
</evidence>
<feature type="region of interest" description="Disordered" evidence="1">
    <location>
        <begin position="63"/>
        <end position="83"/>
    </location>
</feature>